<protein>
    <submittedName>
        <fullName evidence="7">Cytochrome B6</fullName>
    </submittedName>
</protein>
<organism evidence="7 8">
    <name type="scientific">Candidatus Nitrospira neomarina</name>
    <dbReference type="NCBI Taxonomy" id="3020899"/>
    <lineage>
        <taxon>Bacteria</taxon>
        <taxon>Pseudomonadati</taxon>
        <taxon>Nitrospirota</taxon>
        <taxon>Nitrospiria</taxon>
        <taxon>Nitrospirales</taxon>
        <taxon>Nitrospiraceae</taxon>
        <taxon>Nitrospira</taxon>
    </lineage>
</organism>
<dbReference type="GO" id="GO:0004130">
    <property type="term" value="F:cytochrome-c peroxidase activity"/>
    <property type="evidence" value="ECO:0007669"/>
    <property type="project" value="TreeGrafter"/>
</dbReference>
<evidence type="ECO:0000256" key="5">
    <source>
        <dbReference type="SAM" id="MobiDB-lite"/>
    </source>
</evidence>
<dbReference type="InterPro" id="IPR036909">
    <property type="entry name" value="Cyt_c-like_dom_sf"/>
</dbReference>
<keyword evidence="1 4" id="KW-0349">Heme</keyword>
<dbReference type="InterPro" id="IPR009056">
    <property type="entry name" value="Cyt_c-like_dom"/>
</dbReference>
<evidence type="ECO:0000256" key="1">
    <source>
        <dbReference type="ARBA" id="ARBA00022617"/>
    </source>
</evidence>
<evidence type="ECO:0000256" key="2">
    <source>
        <dbReference type="ARBA" id="ARBA00022723"/>
    </source>
</evidence>
<dbReference type="PANTHER" id="PTHR30600">
    <property type="entry name" value="CYTOCHROME C PEROXIDASE-RELATED"/>
    <property type="match status" value="1"/>
</dbReference>
<keyword evidence="2 4" id="KW-0479">Metal-binding</keyword>
<dbReference type="PANTHER" id="PTHR30600:SF13">
    <property type="entry name" value="METHYLAMINE UTILIZATION PROTEIN"/>
    <property type="match status" value="1"/>
</dbReference>
<gene>
    <name evidence="7" type="ORF">PQG83_02710</name>
</gene>
<dbReference type="PROSITE" id="PS51007">
    <property type="entry name" value="CYTC"/>
    <property type="match status" value="1"/>
</dbReference>
<accession>A0AA96GLS9</accession>
<name>A0AA96GLS9_9BACT</name>
<evidence type="ECO:0000313" key="8">
    <source>
        <dbReference type="Proteomes" id="UP001302494"/>
    </source>
</evidence>
<dbReference type="KEGG" id="nneo:PQG83_02710"/>
<proteinExistence type="predicted"/>
<reference evidence="7 8" key="1">
    <citation type="submission" date="2023-01" db="EMBL/GenBank/DDBJ databases">
        <title>Cultivation and genomic characterization of new, ubiquitous marine nitrite-oxidizing bacteria from the Nitrospirales.</title>
        <authorList>
            <person name="Mueller A.J."/>
            <person name="Daebeler A."/>
            <person name="Herbold C.W."/>
            <person name="Kirkegaard R.H."/>
            <person name="Daims H."/>
        </authorList>
    </citation>
    <scope>NUCLEOTIDE SEQUENCE [LARGE SCALE GENOMIC DNA]</scope>
    <source>
        <strain evidence="7 8">DK</strain>
    </source>
</reference>
<dbReference type="InterPro" id="IPR051395">
    <property type="entry name" value="Cytochrome_c_Peroxidase/MauG"/>
</dbReference>
<sequence length="523" mass="58895">MSTDSTCMHTTRMKRLFLTGILLLIAGSFLGMVYAADQDNPKSWKAVPGPKELVPDIGPPAVVKDWQRAYPQYQPVGKGDTEEAPDAKPGTPNPPDIHTLGGRTPSSFVFDLSPKDPLEKVIERERQQRSKINTQQQQLLEERYDLSPQFVEGVTMTRGKPIPKGPTARLPKGLNFEQLGKMPPEEIKAKDLFPYLPLPHPLHSTGGMVFPSMMTDIHPERERFDVLHDVPDHFLPEFPPPLFLTSRPDLGDVSQGQEITNENFYALFDGILSPVQFDGVRLLVEKIPQQQFNATDDRKTIAPSRGVSCFDCHVNGHTNGAIHLNPDNRPQFSRFRIETPTLRGVNIQEVFGSKRALASVEDFSEFENRSAYFDHDLATAEKKGRRDLTRTEVMKMAQFQKLVDFPPAPKLDLFGRLNSQKASEKELRGEALFFGKAKCVACHTAPYFTDNLMHDLRVERFYHGRAEGSIKTFPLRGIKDSPPYLHDGRLLTLEDTVEFFALVTGVQLTTEEKADLSAYLRAL</sequence>
<dbReference type="AlphaFoldDB" id="A0AA96GLS9"/>
<keyword evidence="8" id="KW-1185">Reference proteome</keyword>
<dbReference type="GO" id="GO:0020037">
    <property type="term" value="F:heme binding"/>
    <property type="evidence" value="ECO:0007669"/>
    <property type="project" value="InterPro"/>
</dbReference>
<evidence type="ECO:0000256" key="3">
    <source>
        <dbReference type="ARBA" id="ARBA00023004"/>
    </source>
</evidence>
<evidence type="ECO:0000256" key="4">
    <source>
        <dbReference type="PROSITE-ProRule" id="PRU00433"/>
    </source>
</evidence>
<feature type="domain" description="Cytochrome c" evidence="6">
    <location>
        <begin position="424"/>
        <end position="523"/>
    </location>
</feature>
<keyword evidence="3 4" id="KW-0408">Iron</keyword>
<evidence type="ECO:0000313" key="7">
    <source>
        <dbReference type="EMBL" id="WNM62675.1"/>
    </source>
</evidence>
<dbReference type="Gene3D" id="1.10.760.10">
    <property type="entry name" value="Cytochrome c-like domain"/>
    <property type="match status" value="1"/>
</dbReference>
<dbReference type="SUPFAM" id="SSF46626">
    <property type="entry name" value="Cytochrome c"/>
    <property type="match status" value="1"/>
</dbReference>
<dbReference type="EMBL" id="CP116968">
    <property type="protein sequence ID" value="WNM62675.1"/>
    <property type="molecule type" value="Genomic_DNA"/>
</dbReference>
<feature type="region of interest" description="Disordered" evidence="5">
    <location>
        <begin position="73"/>
        <end position="106"/>
    </location>
</feature>
<dbReference type="GO" id="GO:0009055">
    <property type="term" value="F:electron transfer activity"/>
    <property type="evidence" value="ECO:0007669"/>
    <property type="project" value="InterPro"/>
</dbReference>
<dbReference type="RefSeq" id="WP_312746518.1">
    <property type="nucleotide sequence ID" value="NZ_CP116968.1"/>
</dbReference>
<dbReference type="GO" id="GO:0046872">
    <property type="term" value="F:metal ion binding"/>
    <property type="evidence" value="ECO:0007669"/>
    <property type="project" value="UniProtKB-KW"/>
</dbReference>
<dbReference type="Proteomes" id="UP001302494">
    <property type="component" value="Chromosome"/>
</dbReference>
<evidence type="ECO:0000259" key="6">
    <source>
        <dbReference type="PROSITE" id="PS51007"/>
    </source>
</evidence>